<dbReference type="EMBL" id="FSRA01000002">
    <property type="protein sequence ID" value="SIO49431.1"/>
    <property type="molecule type" value="Genomic_DNA"/>
</dbReference>
<reference evidence="1 2" key="1">
    <citation type="submission" date="2016-11" db="EMBL/GenBank/DDBJ databases">
        <authorList>
            <person name="Jaros S."/>
            <person name="Januszkiewicz K."/>
            <person name="Wedrychowicz H."/>
        </authorList>
    </citation>
    <scope>NUCLEOTIDE SEQUENCE [LARGE SCALE GENOMIC DNA]</scope>
    <source>
        <strain evidence="1 2">DSM 24787</strain>
    </source>
</reference>
<sequence length="39" mass="4537">MSKHKKQCKERRTHFTQHIKKKMPIADSTDDATCVAHLS</sequence>
<dbReference type="STRING" id="536979.SAMN04488055_4712"/>
<dbReference type="AlphaFoldDB" id="A0A1N6JYX3"/>
<protein>
    <submittedName>
        <fullName evidence="1">Uncharacterized protein</fullName>
    </submittedName>
</protein>
<proteinExistence type="predicted"/>
<organism evidence="1 2">
    <name type="scientific">Chitinophaga niabensis</name>
    <dbReference type="NCBI Taxonomy" id="536979"/>
    <lineage>
        <taxon>Bacteria</taxon>
        <taxon>Pseudomonadati</taxon>
        <taxon>Bacteroidota</taxon>
        <taxon>Chitinophagia</taxon>
        <taxon>Chitinophagales</taxon>
        <taxon>Chitinophagaceae</taxon>
        <taxon>Chitinophaga</taxon>
    </lineage>
</organism>
<accession>A0A1N6JYX3</accession>
<gene>
    <name evidence="1" type="ORF">SAMN04488055_4712</name>
</gene>
<name>A0A1N6JYX3_9BACT</name>
<evidence type="ECO:0000313" key="1">
    <source>
        <dbReference type="EMBL" id="SIO49431.1"/>
    </source>
</evidence>
<keyword evidence="2" id="KW-1185">Reference proteome</keyword>
<evidence type="ECO:0000313" key="2">
    <source>
        <dbReference type="Proteomes" id="UP000185003"/>
    </source>
</evidence>
<dbReference type="Proteomes" id="UP000185003">
    <property type="component" value="Unassembled WGS sequence"/>
</dbReference>